<evidence type="ECO:0000256" key="1">
    <source>
        <dbReference type="SAM" id="Phobius"/>
    </source>
</evidence>
<dbReference type="EMBL" id="AP019791">
    <property type="protein sequence ID" value="BBL80688.1"/>
    <property type="molecule type" value="Genomic_DNA"/>
</dbReference>
<keyword evidence="1" id="KW-0472">Membrane</keyword>
<feature type="transmembrane region" description="Helical" evidence="1">
    <location>
        <begin position="142"/>
        <end position="162"/>
    </location>
</feature>
<organism evidence="2 3">
    <name type="scientific">Rubrobacter xylanophilus</name>
    <dbReference type="NCBI Taxonomy" id="49319"/>
    <lineage>
        <taxon>Bacteria</taxon>
        <taxon>Bacillati</taxon>
        <taxon>Actinomycetota</taxon>
        <taxon>Rubrobacteria</taxon>
        <taxon>Rubrobacterales</taxon>
        <taxon>Rubrobacteraceae</taxon>
        <taxon>Rubrobacter</taxon>
    </lineage>
</organism>
<keyword evidence="1" id="KW-0812">Transmembrane</keyword>
<dbReference type="Proteomes" id="UP000318065">
    <property type="component" value="Chromosome"/>
</dbReference>
<feature type="transmembrane region" description="Helical" evidence="1">
    <location>
        <begin position="104"/>
        <end position="122"/>
    </location>
</feature>
<name>A0A510HLK8_9ACTN</name>
<feature type="transmembrane region" description="Helical" evidence="1">
    <location>
        <begin position="174"/>
        <end position="196"/>
    </location>
</feature>
<evidence type="ECO:0000313" key="3">
    <source>
        <dbReference type="Proteomes" id="UP000318065"/>
    </source>
</evidence>
<accession>A0A510HLK8</accession>
<keyword evidence="3" id="KW-1185">Reference proteome</keyword>
<dbReference type="NCBIfam" id="NF037982">
    <property type="entry name" value="Nramp_1"/>
    <property type="match status" value="1"/>
</dbReference>
<protein>
    <submittedName>
        <fullName evidence="2">Iron transporter</fullName>
    </submittedName>
</protein>
<feature type="transmembrane region" description="Helical" evidence="1">
    <location>
        <begin position="455"/>
        <end position="477"/>
    </location>
</feature>
<sequence length="487" mass="54006">MADTASREGGFAAELPSKYLPPVTYQDLPEPVPLRRVVGASVIILATALGSGEYVLWPYITSQIGLVFMWGAVVGFLIQFFINMEVERYTLATGESAITGFARLWKPWWWLFILFALFQNFWPGWATGSSTTLTFVFGLGEGAVVPITVAALIAIGLALTLSPVVYDAVEKIQFVIVTLIVIFLVASIFMATRLEAWGDLVTGFANFPRIPIGEEGLGAALLLGALAFAGAGGANNLVQSNYIRDKDMGMGARIPKIVSPFTGEEQAVPSLGYMFRTDEENMRRWRGWWRVANQEQFITFFLIGVTTLIILSVLAYSILPVGQVEEQSFDFIRTEGEVLSERIAPWFGIAFWLTGTFVLFSTNLGIIDYTCRLIADQLKVNALRESQFWSESRLYASFVWLMIIVGSIILISGMEQPLILLVISSSIAGVMMFIYSGLLIWLNRVALPDPIKIRGVRLVAMIISFLFFGFFSVYLVYDQIQTNILGG</sequence>
<proteinExistence type="predicted"/>
<evidence type="ECO:0000313" key="2">
    <source>
        <dbReference type="EMBL" id="BBL80688.1"/>
    </source>
</evidence>
<feature type="transmembrane region" description="Helical" evidence="1">
    <location>
        <begin position="63"/>
        <end position="83"/>
    </location>
</feature>
<gene>
    <name evidence="2" type="ORF">RxyAA322_25420</name>
</gene>
<dbReference type="RefSeq" id="WP_143528673.1">
    <property type="nucleotide sequence ID" value="NZ_AP019791.1"/>
</dbReference>
<feature type="transmembrane region" description="Helical" evidence="1">
    <location>
        <begin position="392"/>
        <end position="412"/>
    </location>
</feature>
<dbReference type="AlphaFoldDB" id="A0A510HLK8"/>
<feature type="transmembrane region" description="Helical" evidence="1">
    <location>
        <begin position="297"/>
        <end position="319"/>
    </location>
</feature>
<reference evidence="2" key="1">
    <citation type="journal article" date="2019" name="Microbiol. Resour. Announc.">
        <title>Complete Genome Sequence of Rubrobacter xylanophilus Strain AA3-22, Isolated from Arima Onsen in Japan.</title>
        <authorList>
            <person name="Tomariguchi N."/>
            <person name="Miyazaki K."/>
        </authorList>
    </citation>
    <scope>NUCLEOTIDE SEQUENCE [LARGE SCALE GENOMIC DNA]</scope>
    <source>
        <strain evidence="2">AA3-22</strain>
    </source>
</reference>
<feature type="transmembrane region" description="Helical" evidence="1">
    <location>
        <begin position="418"/>
        <end position="443"/>
    </location>
</feature>
<feature type="transmembrane region" description="Helical" evidence="1">
    <location>
        <begin position="349"/>
        <end position="371"/>
    </location>
</feature>
<feature type="transmembrane region" description="Helical" evidence="1">
    <location>
        <begin position="216"/>
        <end position="238"/>
    </location>
</feature>
<feature type="transmembrane region" description="Helical" evidence="1">
    <location>
        <begin position="37"/>
        <end position="57"/>
    </location>
</feature>
<keyword evidence="1" id="KW-1133">Transmembrane helix</keyword>
<dbReference type="OrthoDB" id="3496044at2"/>